<dbReference type="Pfam" id="PF07679">
    <property type="entry name" value="I-set"/>
    <property type="match status" value="1"/>
</dbReference>
<feature type="region of interest" description="Disordered" evidence="1">
    <location>
        <begin position="202"/>
        <end position="229"/>
    </location>
</feature>
<name>A0A8B9QMR8_APTOW</name>
<dbReference type="InterPro" id="IPR013783">
    <property type="entry name" value="Ig-like_fold"/>
</dbReference>
<feature type="domain" description="Immunoglobulin I-set" evidence="2">
    <location>
        <begin position="342"/>
        <end position="374"/>
    </location>
</feature>
<evidence type="ECO:0000259" key="2">
    <source>
        <dbReference type="Pfam" id="PF07679"/>
    </source>
</evidence>
<dbReference type="Ensembl" id="ENSAOWT00000032432.1">
    <property type="protein sequence ID" value="ENSAOWP00000028626.1"/>
    <property type="gene ID" value="ENSAOWG00000019285.1"/>
</dbReference>
<sequence>MNGGGLAPPARASQPGGRPALSMQDRSCGQALPISLMLKEAYCAERSTNEGYPENISKASSSHDFFCDSLSDIQDGEFSNELSAFLTQEEICKSLDIAWKAIANSVKEDQNAAPEFTHYFNTSLSSPSENASFRETKLHKQNALWRPQASSLTSSAAAHILPENQKELPTSPQTATGFVTISRKQASTSPLLTASPSFIRSLKHSERCGPSVPKTSPKSKSASQGETPFRNKLCDKAATFIEELSSIFREAAKARGRSPDGDSSSPDSGYLSPKKKQPTMISTSVNLDFDTPPQETEPEAKLPGVHLNGEQHFSEKKSITQQSEMVLCQPFINIDKNQSSAPRFTQKLRSQEVAEGTKVLLECRVAGNPDPDVRFILVFRYNLQIKAGCGNSAAGVSVRPGKFLNVFPAAITVQKSSLLYSVPFEQI</sequence>
<feature type="region of interest" description="Disordered" evidence="1">
    <location>
        <begin position="1"/>
        <end position="25"/>
    </location>
</feature>
<proteinExistence type="predicted"/>
<evidence type="ECO:0000313" key="4">
    <source>
        <dbReference type="Proteomes" id="UP000694424"/>
    </source>
</evidence>
<evidence type="ECO:0000256" key="1">
    <source>
        <dbReference type="SAM" id="MobiDB-lite"/>
    </source>
</evidence>
<dbReference type="Gene3D" id="2.60.40.10">
    <property type="entry name" value="Immunoglobulins"/>
    <property type="match status" value="1"/>
</dbReference>
<reference evidence="3" key="2">
    <citation type="submission" date="2025-09" db="UniProtKB">
        <authorList>
            <consortium name="Ensembl"/>
        </authorList>
    </citation>
    <scope>IDENTIFICATION</scope>
</reference>
<accession>A0A8B9QMR8</accession>
<evidence type="ECO:0000313" key="3">
    <source>
        <dbReference type="Ensembl" id="ENSAOWP00000028626.1"/>
    </source>
</evidence>
<reference evidence="3" key="1">
    <citation type="submission" date="2025-08" db="UniProtKB">
        <authorList>
            <consortium name="Ensembl"/>
        </authorList>
    </citation>
    <scope>IDENTIFICATION</scope>
</reference>
<feature type="region of interest" description="Disordered" evidence="1">
    <location>
        <begin position="252"/>
        <end position="277"/>
    </location>
</feature>
<dbReference type="Proteomes" id="UP000694424">
    <property type="component" value="Unplaced"/>
</dbReference>
<feature type="compositionally biased region" description="Low complexity" evidence="1">
    <location>
        <begin position="210"/>
        <end position="223"/>
    </location>
</feature>
<organism evidence="3 4">
    <name type="scientific">Apteryx owenii</name>
    <name type="common">Little spotted kiwi</name>
    <dbReference type="NCBI Taxonomy" id="8824"/>
    <lineage>
        <taxon>Eukaryota</taxon>
        <taxon>Metazoa</taxon>
        <taxon>Chordata</taxon>
        <taxon>Craniata</taxon>
        <taxon>Vertebrata</taxon>
        <taxon>Euteleostomi</taxon>
        <taxon>Archelosauria</taxon>
        <taxon>Archosauria</taxon>
        <taxon>Dinosauria</taxon>
        <taxon>Saurischia</taxon>
        <taxon>Theropoda</taxon>
        <taxon>Coelurosauria</taxon>
        <taxon>Aves</taxon>
        <taxon>Palaeognathae</taxon>
        <taxon>Apterygiformes</taxon>
        <taxon>Apterygidae</taxon>
        <taxon>Apteryx</taxon>
    </lineage>
</organism>
<keyword evidence="4" id="KW-1185">Reference proteome</keyword>
<dbReference type="InterPro" id="IPR013098">
    <property type="entry name" value="Ig_I-set"/>
</dbReference>
<dbReference type="AlphaFoldDB" id="A0A8B9QMR8"/>
<dbReference type="InterPro" id="IPR036179">
    <property type="entry name" value="Ig-like_dom_sf"/>
</dbReference>
<dbReference type="SUPFAM" id="SSF48726">
    <property type="entry name" value="Immunoglobulin"/>
    <property type="match status" value="1"/>
</dbReference>
<protein>
    <recommendedName>
        <fullName evidence="2">Immunoglobulin I-set domain-containing protein</fullName>
    </recommendedName>
</protein>